<protein>
    <recommendedName>
        <fullName evidence="1">Schlafen group 3-like DNA/RNA helicase domain-containing protein</fullName>
    </recommendedName>
</protein>
<sequence length="551" mass="65284">MICYKNNIKQFIDDILWKDFEQIFPDIYKNASEGEISSWKVSLKELWNVIILSNLNENVDIYLEYKFEFSESRCDAIIVGKVNEVEKVAIIELKQHSNFMRINKENDILLRKGTEEFGYLGSQIIRYINFFNTISTNNNPDFCFEIIGIAYLHDLKKEIADKKKLNINNNDWIVKDNKLKFFFKNEKIEFSKYLSNLFKDAKRSEFINDYEKTKYLRGYKTTSVLKNKINDKEIILTDKQVKIAKEIKTVVKAPDNNKKLFIIEGDAGTGKTIFLYYLFLYFKNINKYKDVSYIMARNHTYVKNVNAHLAEGYKFKPSSYIEKKFKKQNQIMLLDEAQRITMNQIIKAMEYSKAVILCMDEKQKINSRDNVTKKWIINQFKEKYPDGTCFEYKLDNKIRFLNNIEYISMVDSLFSESDNYINNLKSNIKLFNNQSKMHQELIELASSNKNLAIKAFSVDDNDKLFEVNWLNSHYRMNEIASIYYVHGLEVDYVIIYLSKNIKINNCNYISFKNKIKTNRLRTLLTRALVGAYIYCEDENLYKIIDKKLNPN</sequence>
<evidence type="ECO:0000313" key="2">
    <source>
        <dbReference type="EMBL" id="AKX34083.1"/>
    </source>
</evidence>
<proteinExistence type="predicted"/>
<dbReference type="InterPro" id="IPR027417">
    <property type="entry name" value="P-loop_NTPase"/>
</dbReference>
<dbReference type="InterPro" id="IPR018647">
    <property type="entry name" value="SLFN_3-like_DNA/RNA_helicase"/>
</dbReference>
<dbReference type="OrthoDB" id="3193269at2"/>
<gene>
    <name evidence="2" type="ORF">SLITO_v1c04300</name>
</gene>
<organism evidence="2 3">
    <name type="scientific">Spiroplasma litorale</name>
    <dbReference type="NCBI Taxonomy" id="216942"/>
    <lineage>
        <taxon>Bacteria</taxon>
        <taxon>Bacillati</taxon>
        <taxon>Mycoplasmatota</taxon>
        <taxon>Mollicutes</taxon>
        <taxon>Entomoplasmatales</taxon>
        <taxon>Spiroplasmataceae</taxon>
        <taxon>Spiroplasma</taxon>
    </lineage>
</organism>
<feature type="domain" description="Schlafen group 3-like DNA/RNA helicase" evidence="1">
    <location>
        <begin position="258"/>
        <end position="537"/>
    </location>
</feature>
<accession>A0A0K1W1N4</accession>
<dbReference type="AlphaFoldDB" id="A0A0K1W1N4"/>
<name>A0A0K1W1N4_9MOLU</name>
<dbReference type="KEGG" id="sll:SLITO_v1c04300"/>
<dbReference type="Pfam" id="PF09848">
    <property type="entry name" value="SLFN-g3_helicase"/>
    <property type="match status" value="1"/>
</dbReference>
<dbReference type="SUPFAM" id="SSF52540">
    <property type="entry name" value="P-loop containing nucleoside triphosphate hydrolases"/>
    <property type="match status" value="1"/>
</dbReference>
<reference evidence="2 3" key="1">
    <citation type="journal article" date="2015" name="Genome Announc.">
        <title>Complete Genome Sequence of Spiroplasma litorale TN-1T (DSM 21781), a Bacterium Isolated from a Green-Eyed Horsefly (Tabanus nigrovittatus).</title>
        <authorList>
            <person name="Lo W.S."/>
            <person name="Lai Y.C."/>
            <person name="Lien Y.W."/>
            <person name="Wang T.H."/>
            <person name="Kuo C.H."/>
        </authorList>
    </citation>
    <scope>NUCLEOTIDE SEQUENCE [LARGE SCALE GENOMIC DNA]</scope>
    <source>
        <strain evidence="2 3">TN-1</strain>
    </source>
</reference>
<dbReference type="STRING" id="216942.SLITO_v1c04300"/>
<dbReference type="EMBL" id="CP012357">
    <property type="protein sequence ID" value="AKX34083.1"/>
    <property type="molecule type" value="Genomic_DNA"/>
</dbReference>
<evidence type="ECO:0000259" key="1">
    <source>
        <dbReference type="Pfam" id="PF09848"/>
    </source>
</evidence>
<dbReference type="Gene3D" id="3.40.50.300">
    <property type="entry name" value="P-loop containing nucleotide triphosphate hydrolases"/>
    <property type="match status" value="1"/>
</dbReference>
<dbReference type="PATRIC" id="fig|216942.3.peg.433"/>
<keyword evidence="3" id="KW-1185">Reference proteome</keyword>
<evidence type="ECO:0000313" key="3">
    <source>
        <dbReference type="Proteomes" id="UP000067476"/>
    </source>
</evidence>
<dbReference type="RefSeq" id="WP_075058176.1">
    <property type="nucleotide sequence ID" value="NZ_CP012357.1"/>
</dbReference>
<dbReference type="Proteomes" id="UP000067476">
    <property type="component" value="Chromosome"/>
</dbReference>